<dbReference type="SUPFAM" id="SSF69500">
    <property type="entry name" value="DTD-like"/>
    <property type="match status" value="1"/>
</dbReference>
<dbReference type="GO" id="GO:0000049">
    <property type="term" value="F:tRNA binding"/>
    <property type="evidence" value="ECO:0007669"/>
    <property type="project" value="UniProtKB-KW"/>
</dbReference>
<comment type="catalytic activity">
    <reaction evidence="4">
        <text>glycyl-tRNA(Ala) + H2O = tRNA(Ala) + glycine + H(+)</text>
        <dbReference type="Rhea" id="RHEA:53744"/>
        <dbReference type="Rhea" id="RHEA-COMP:9657"/>
        <dbReference type="Rhea" id="RHEA-COMP:13640"/>
        <dbReference type="ChEBI" id="CHEBI:15377"/>
        <dbReference type="ChEBI" id="CHEBI:15378"/>
        <dbReference type="ChEBI" id="CHEBI:57305"/>
        <dbReference type="ChEBI" id="CHEBI:78442"/>
        <dbReference type="ChEBI" id="CHEBI:78522"/>
        <dbReference type="EC" id="3.1.1.96"/>
    </reaction>
</comment>
<dbReference type="Gene3D" id="3.50.80.10">
    <property type="entry name" value="D-tyrosyl-tRNA(Tyr) deacylase"/>
    <property type="match status" value="1"/>
</dbReference>
<sequence>MRAVVQRVLNASVTVDGKVISAIDKGLMVLVGVERNDTPADASWIIKKILAAKLWDDATTGAWRKNVADIEGEVLCVSQFTLFANFKGARPDFHESMSTIPGKAAYHAFLDEIRQTYRADRIKDGEFGAMMQVALVNDGPVTVMFDSRDRAPKSRGTSGASTPTASPEELAKAKLAARAEKKAEWERRKAAGDVPPGLRGKGESVGEGKAE</sequence>
<dbReference type="GeneID" id="87808866"/>
<evidence type="ECO:0000256" key="3">
    <source>
        <dbReference type="ARBA" id="ARBA00020007"/>
    </source>
</evidence>
<comment type="catalytic activity">
    <reaction evidence="5">
        <text>a D-aminoacyl-tRNA + H2O = a tRNA + a D-alpha-amino acid + H(+)</text>
        <dbReference type="Rhea" id="RHEA:13953"/>
        <dbReference type="Rhea" id="RHEA-COMP:10123"/>
        <dbReference type="Rhea" id="RHEA-COMP:10124"/>
        <dbReference type="ChEBI" id="CHEBI:15377"/>
        <dbReference type="ChEBI" id="CHEBI:15378"/>
        <dbReference type="ChEBI" id="CHEBI:59871"/>
        <dbReference type="ChEBI" id="CHEBI:78442"/>
        <dbReference type="ChEBI" id="CHEBI:79333"/>
        <dbReference type="EC" id="3.1.1.96"/>
    </reaction>
</comment>
<keyword evidence="6" id="KW-0694">RNA-binding</keyword>
<dbReference type="NCBIfam" id="TIGR00256">
    <property type="entry name" value="D-aminoacyl-tRNA deacylase"/>
    <property type="match status" value="1"/>
</dbReference>
<feature type="compositionally biased region" description="Polar residues" evidence="7">
    <location>
        <begin position="155"/>
        <end position="165"/>
    </location>
</feature>
<keyword evidence="9" id="KW-1185">Reference proteome</keyword>
<organism evidence="8 9">
    <name type="scientific">Vanrija pseudolonga</name>
    <dbReference type="NCBI Taxonomy" id="143232"/>
    <lineage>
        <taxon>Eukaryota</taxon>
        <taxon>Fungi</taxon>
        <taxon>Dikarya</taxon>
        <taxon>Basidiomycota</taxon>
        <taxon>Agaricomycotina</taxon>
        <taxon>Tremellomycetes</taxon>
        <taxon>Trichosporonales</taxon>
        <taxon>Trichosporonaceae</taxon>
        <taxon>Vanrija</taxon>
    </lineage>
</organism>
<feature type="compositionally biased region" description="Basic and acidic residues" evidence="7">
    <location>
        <begin position="200"/>
        <end position="211"/>
    </location>
</feature>
<evidence type="ECO:0000313" key="9">
    <source>
        <dbReference type="Proteomes" id="UP000827549"/>
    </source>
</evidence>
<name>A0AAF1BIC1_9TREE</name>
<dbReference type="EMBL" id="CP086717">
    <property type="protein sequence ID" value="WOO82136.1"/>
    <property type="molecule type" value="Genomic_DNA"/>
</dbReference>
<keyword evidence="6" id="KW-0820">tRNA-binding</keyword>
<evidence type="ECO:0000313" key="8">
    <source>
        <dbReference type="EMBL" id="WOO82136.1"/>
    </source>
</evidence>
<reference evidence="8" key="1">
    <citation type="submission" date="2023-10" db="EMBL/GenBank/DDBJ databases">
        <authorList>
            <person name="Noh H."/>
        </authorList>
    </citation>
    <scope>NUCLEOTIDE SEQUENCE</scope>
    <source>
        <strain evidence="8">DUCC4014</strain>
    </source>
</reference>
<dbReference type="AlphaFoldDB" id="A0AAF1BIC1"/>
<evidence type="ECO:0000256" key="5">
    <source>
        <dbReference type="ARBA" id="ARBA00048018"/>
    </source>
</evidence>
<dbReference type="PANTHER" id="PTHR10472:SF5">
    <property type="entry name" value="D-AMINOACYL-TRNA DEACYLASE 1"/>
    <property type="match status" value="1"/>
</dbReference>
<dbReference type="HAMAP" id="MF_00518">
    <property type="entry name" value="Deacylase_Dtd"/>
    <property type="match status" value="1"/>
</dbReference>
<dbReference type="EC" id="3.1.1.96" evidence="2 6"/>
<dbReference type="Proteomes" id="UP000827549">
    <property type="component" value="Chromosome 4"/>
</dbReference>
<dbReference type="GO" id="GO:0051500">
    <property type="term" value="F:D-tyrosyl-tRNA(Tyr) deacylase activity"/>
    <property type="evidence" value="ECO:0007669"/>
    <property type="project" value="TreeGrafter"/>
</dbReference>
<evidence type="ECO:0000256" key="4">
    <source>
        <dbReference type="ARBA" id="ARBA00047676"/>
    </source>
</evidence>
<accession>A0AAF1BIC1</accession>
<dbReference type="InterPro" id="IPR023509">
    <property type="entry name" value="DTD-like_sf"/>
</dbReference>
<keyword evidence="6" id="KW-0378">Hydrolase</keyword>
<keyword evidence="6" id="KW-0963">Cytoplasm</keyword>
<comment type="similarity">
    <text evidence="1 6">Belongs to the DTD family.</text>
</comment>
<gene>
    <name evidence="8" type="primary">DTD1</name>
    <name evidence="8" type="ORF">LOC62_04G005637</name>
</gene>
<dbReference type="PANTHER" id="PTHR10472">
    <property type="entry name" value="D-TYROSYL-TRNA TYR DEACYLASE"/>
    <property type="match status" value="1"/>
</dbReference>
<dbReference type="InterPro" id="IPR003732">
    <property type="entry name" value="Daa-tRNA_deacyls_DTD"/>
</dbReference>
<dbReference type="GO" id="GO:0005737">
    <property type="term" value="C:cytoplasm"/>
    <property type="evidence" value="ECO:0007669"/>
    <property type="project" value="UniProtKB-SubCell"/>
</dbReference>
<feature type="region of interest" description="Disordered" evidence="7">
    <location>
        <begin position="145"/>
        <end position="211"/>
    </location>
</feature>
<proteinExistence type="inferred from homology"/>
<protein>
    <recommendedName>
        <fullName evidence="3 6">D-aminoacyl-tRNA deacylase</fullName>
        <ecNumber evidence="2 6">3.1.1.96</ecNumber>
    </recommendedName>
</protein>
<evidence type="ECO:0000256" key="2">
    <source>
        <dbReference type="ARBA" id="ARBA00013056"/>
    </source>
</evidence>
<dbReference type="RefSeq" id="XP_062628168.1">
    <property type="nucleotide sequence ID" value="XM_062772184.1"/>
</dbReference>
<dbReference type="FunFam" id="3.50.80.10:FF:000001">
    <property type="entry name" value="D-aminoacyl-tRNA deacylase"/>
    <property type="match status" value="1"/>
</dbReference>
<evidence type="ECO:0000256" key="1">
    <source>
        <dbReference type="ARBA" id="ARBA00009673"/>
    </source>
</evidence>
<comment type="subcellular location">
    <subcellularLocation>
        <location evidence="6">Cytoplasm</location>
    </subcellularLocation>
</comment>
<evidence type="ECO:0000256" key="6">
    <source>
        <dbReference type="RuleBase" id="RU003470"/>
    </source>
</evidence>
<evidence type="ECO:0000256" key="7">
    <source>
        <dbReference type="SAM" id="MobiDB-lite"/>
    </source>
</evidence>
<feature type="compositionally biased region" description="Basic and acidic residues" evidence="7">
    <location>
        <begin position="169"/>
        <end position="191"/>
    </location>
</feature>
<dbReference type="Pfam" id="PF02580">
    <property type="entry name" value="Tyr_Deacylase"/>
    <property type="match status" value="1"/>
</dbReference>